<keyword evidence="2 4" id="KW-0328">Glycosyltransferase</keyword>
<dbReference type="InterPro" id="IPR050271">
    <property type="entry name" value="UDP-glycosyltransferase"/>
</dbReference>
<dbReference type="AlphaFoldDB" id="B4MWT6"/>
<comment type="subcellular location">
    <subcellularLocation>
        <location evidence="5">Membrane</location>
        <topology evidence="5">Single-pass membrane protein</topology>
    </subcellularLocation>
</comment>
<dbReference type="PANTHER" id="PTHR48043:SF114">
    <property type="entry name" value="IP04436P-RELATED"/>
    <property type="match status" value="1"/>
</dbReference>
<dbReference type="Gene3D" id="3.40.50.2000">
    <property type="entry name" value="Glycogen Phosphorylase B"/>
    <property type="match status" value="2"/>
</dbReference>
<evidence type="ECO:0000256" key="4">
    <source>
        <dbReference type="RuleBase" id="RU003718"/>
    </source>
</evidence>
<dbReference type="STRING" id="7260.B4MWT6"/>
<keyword evidence="7" id="KW-1185">Reference proteome</keyword>
<dbReference type="PROSITE" id="PS00375">
    <property type="entry name" value="UDPGT"/>
    <property type="match status" value="1"/>
</dbReference>
<accession>B4MWT6</accession>
<evidence type="ECO:0000313" key="6">
    <source>
        <dbReference type="EMBL" id="EDW76575.1"/>
    </source>
</evidence>
<keyword evidence="5" id="KW-1133">Transmembrane helix</keyword>
<keyword evidence="5" id="KW-0812">Transmembrane</keyword>
<dbReference type="Proteomes" id="UP000007798">
    <property type="component" value="Unassembled WGS sequence"/>
</dbReference>
<feature type="chain" id="PRO_5005123310" description="UDP-glucuronosyltransferase" evidence="5">
    <location>
        <begin position="17"/>
        <end position="519"/>
    </location>
</feature>
<reference evidence="6 7" key="1">
    <citation type="journal article" date="2007" name="Nature">
        <title>Evolution of genes and genomes on the Drosophila phylogeny.</title>
        <authorList>
            <consortium name="Drosophila 12 Genomes Consortium"/>
            <person name="Clark A.G."/>
            <person name="Eisen M.B."/>
            <person name="Smith D.R."/>
            <person name="Bergman C.M."/>
            <person name="Oliver B."/>
            <person name="Markow T.A."/>
            <person name="Kaufman T.C."/>
            <person name="Kellis M."/>
            <person name="Gelbart W."/>
            <person name="Iyer V.N."/>
            <person name="Pollard D.A."/>
            <person name="Sackton T.B."/>
            <person name="Larracuente A.M."/>
            <person name="Singh N.D."/>
            <person name="Abad J.P."/>
            <person name="Abt D.N."/>
            <person name="Adryan B."/>
            <person name="Aguade M."/>
            <person name="Akashi H."/>
            <person name="Anderson W.W."/>
            <person name="Aquadro C.F."/>
            <person name="Ardell D.H."/>
            <person name="Arguello R."/>
            <person name="Artieri C.G."/>
            <person name="Barbash D.A."/>
            <person name="Barker D."/>
            <person name="Barsanti P."/>
            <person name="Batterham P."/>
            <person name="Batzoglou S."/>
            <person name="Begun D."/>
            <person name="Bhutkar A."/>
            <person name="Blanco E."/>
            <person name="Bosak S.A."/>
            <person name="Bradley R.K."/>
            <person name="Brand A.D."/>
            <person name="Brent M.R."/>
            <person name="Brooks A.N."/>
            <person name="Brown R.H."/>
            <person name="Butlin R.K."/>
            <person name="Caggese C."/>
            <person name="Calvi B.R."/>
            <person name="Bernardo de Carvalho A."/>
            <person name="Caspi A."/>
            <person name="Castrezana S."/>
            <person name="Celniker S.E."/>
            <person name="Chang J.L."/>
            <person name="Chapple C."/>
            <person name="Chatterji S."/>
            <person name="Chinwalla A."/>
            <person name="Civetta A."/>
            <person name="Clifton S.W."/>
            <person name="Comeron J.M."/>
            <person name="Costello J.C."/>
            <person name="Coyne J.A."/>
            <person name="Daub J."/>
            <person name="David R.G."/>
            <person name="Delcher A.L."/>
            <person name="Delehaunty K."/>
            <person name="Do C.B."/>
            <person name="Ebling H."/>
            <person name="Edwards K."/>
            <person name="Eickbush T."/>
            <person name="Evans J.D."/>
            <person name="Filipski A."/>
            <person name="Findeiss S."/>
            <person name="Freyhult E."/>
            <person name="Fulton L."/>
            <person name="Fulton R."/>
            <person name="Garcia A.C."/>
            <person name="Gardiner A."/>
            <person name="Garfield D.A."/>
            <person name="Garvin B.E."/>
            <person name="Gibson G."/>
            <person name="Gilbert D."/>
            <person name="Gnerre S."/>
            <person name="Godfrey J."/>
            <person name="Good R."/>
            <person name="Gotea V."/>
            <person name="Gravely B."/>
            <person name="Greenberg A.J."/>
            <person name="Griffiths-Jones S."/>
            <person name="Gross S."/>
            <person name="Guigo R."/>
            <person name="Gustafson E.A."/>
            <person name="Haerty W."/>
            <person name="Hahn M.W."/>
            <person name="Halligan D.L."/>
            <person name="Halpern A.L."/>
            <person name="Halter G.M."/>
            <person name="Han M.V."/>
            <person name="Heger A."/>
            <person name="Hillier L."/>
            <person name="Hinrichs A.S."/>
            <person name="Holmes I."/>
            <person name="Hoskins R.A."/>
            <person name="Hubisz M.J."/>
            <person name="Hultmark D."/>
            <person name="Huntley M.A."/>
            <person name="Jaffe D.B."/>
            <person name="Jagadeeshan S."/>
            <person name="Jeck W.R."/>
            <person name="Johnson J."/>
            <person name="Jones C.D."/>
            <person name="Jordan W.C."/>
            <person name="Karpen G.H."/>
            <person name="Kataoka E."/>
            <person name="Keightley P.D."/>
            <person name="Kheradpour P."/>
            <person name="Kirkness E.F."/>
            <person name="Koerich L.B."/>
            <person name="Kristiansen K."/>
            <person name="Kudrna D."/>
            <person name="Kulathinal R.J."/>
            <person name="Kumar S."/>
            <person name="Kwok R."/>
            <person name="Lander E."/>
            <person name="Langley C.H."/>
            <person name="Lapoint R."/>
            <person name="Lazzaro B.P."/>
            <person name="Lee S.J."/>
            <person name="Levesque L."/>
            <person name="Li R."/>
            <person name="Lin C.F."/>
            <person name="Lin M.F."/>
            <person name="Lindblad-Toh K."/>
            <person name="Llopart A."/>
            <person name="Long M."/>
            <person name="Low L."/>
            <person name="Lozovsky E."/>
            <person name="Lu J."/>
            <person name="Luo M."/>
            <person name="Machado C.A."/>
            <person name="Makalowski W."/>
            <person name="Marzo M."/>
            <person name="Matsuda M."/>
            <person name="Matzkin L."/>
            <person name="McAllister B."/>
            <person name="McBride C.S."/>
            <person name="McKernan B."/>
            <person name="McKernan K."/>
            <person name="Mendez-Lago M."/>
            <person name="Minx P."/>
            <person name="Mollenhauer M.U."/>
            <person name="Montooth K."/>
            <person name="Mount S.M."/>
            <person name="Mu X."/>
            <person name="Myers E."/>
            <person name="Negre B."/>
            <person name="Newfeld S."/>
            <person name="Nielsen R."/>
            <person name="Noor M.A."/>
            <person name="O'Grady P."/>
            <person name="Pachter L."/>
            <person name="Papaceit M."/>
            <person name="Parisi M.J."/>
            <person name="Parisi M."/>
            <person name="Parts L."/>
            <person name="Pedersen J.S."/>
            <person name="Pesole G."/>
            <person name="Phillippy A.M."/>
            <person name="Ponting C.P."/>
            <person name="Pop M."/>
            <person name="Porcelli D."/>
            <person name="Powell J.R."/>
            <person name="Prohaska S."/>
            <person name="Pruitt K."/>
            <person name="Puig M."/>
            <person name="Quesneville H."/>
            <person name="Ram K.R."/>
            <person name="Rand D."/>
            <person name="Rasmussen M.D."/>
            <person name="Reed L.K."/>
            <person name="Reenan R."/>
            <person name="Reily A."/>
            <person name="Remington K.A."/>
            <person name="Rieger T.T."/>
            <person name="Ritchie M.G."/>
            <person name="Robin C."/>
            <person name="Rogers Y.H."/>
            <person name="Rohde C."/>
            <person name="Rozas J."/>
            <person name="Rubenfield M.J."/>
            <person name="Ruiz A."/>
            <person name="Russo S."/>
            <person name="Salzberg S.L."/>
            <person name="Sanchez-Gracia A."/>
            <person name="Saranga D.J."/>
            <person name="Sato H."/>
            <person name="Schaeffer S.W."/>
            <person name="Schatz M.C."/>
            <person name="Schlenke T."/>
            <person name="Schwartz R."/>
            <person name="Segarra C."/>
            <person name="Singh R.S."/>
            <person name="Sirot L."/>
            <person name="Sirota M."/>
            <person name="Sisneros N.B."/>
            <person name="Smith C.D."/>
            <person name="Smith T.F."/>
            <person name="Spieth J."/>
            <person name="Stage D.E."/>
            <person name="Stark A."/>
            <person name="Stephan W."/>
            <person name="Strausberg R.L."/>
            <person name="Strempel S."/>
            <person name="Sturgill D."/>
            <person name="Sutton G."/>
            <person name="Sutton G.G."/>
            <person name="Tao W."/>
            <person name="Teichmann S."/>
            <person name="Tobari Y.N."/>
            <person name="Tomimura Y."/>
            <person name="Tsolas J.M."/>
            <person name="Valente V.L."/>
            <person name="Venter E."/>
            <person name="Venter J.C."/>
            <person name="Vicario S."/>
            <person name="Vieira F.G."/>
            <person name="Vilella A.J."/>
            <person name="Villasante A."/>
            <person name="Walenz B."/>
            <person name="Wang J."/>
            <person name="Wasserman M."/>
            <person name="Watts T."/>
            <person name="Wilson D."/>
            <person name="Wilson R.K."/>
            <person name="Wing R.A."/>
            <person name="Wolfner M.F."/>
            <person name="Wong A."/>
            <person name="Wong G.K."/>
            <person name="Wu C.I."/>
            <person name="Wu G."/>
            <person name="Yamamoto D."/>
            <person name="Yang H.P."/>
            <person name="Yang S.P."/>
            <person name="Yorke J.A."/>
            <person name="Yoshida K."/>
            <person name="Zdobnov E."/>
            <person name="Zhang P."/>
            <person name="Zhang Y."/>
            <person name="Zimin A.V."/>
            <person name="Baldwin J."/>
            <person name="Abdouelleil A."/>
            <person name="Abdulkadir J."/>
            <person name="Abebe A."/>
            <person name="Abera B."/>
            <person name="Abreu J."/>
            <person name="Acer S.C."/>
            <person name="Aftuck L."/>
            <person name="Alexander A."/>
            <person name="An P."/>
            <person name="Anderson E."/>
            <person name="Anderson S."/>
            <person name="Arachi H."/>
            <person name="Azer M."/>
            <person name="Bachantsang P."/>
            <person name="Barry A."/>
            <person name="Bayul T."/>
            <person name="Berlin A."/>
            <person name="Bessette D."/>
            <person name="Bloom T."/>
            <person name="Blye J."/>
            <person name="Boguslavskiy L."/>
            <person name="Bonnet C."/>
            <person name="Boukhgalter B."/>
            <person name="Bourzgui I."/>
            <person name="Brown A."/>
            <person name="Cahill P."/>
            <person name="Channer S."/>
            <person name="Cheshatsang Y."/>
            <person name="Chuda L."/>
            <person name="Citroen M."/>
            <person name="Collymore A."/>
            <person name="Cooke P."/>
            <person name="Costello M."/>
            <person name="D'Aco K."/>
            <person name="Daza R."/>
            <person name="De Haan G."/>
            <person name="DeGray S."/>
            <person name="DeMaso C."/>
            <person name="Dhargay N."/>
            <person name="Dooley K."/>
            <person name="Dooley E."/>
            <person name="Doricent M."/>
            <person name="Dorje P."/>
            <person name="Dorjee K."/>
            <person name="Dupes A."/>
            <person name="Elong R."/>
            <person name="Falk J."/>
            <person name="Farina A."/>
            <person name="Faro S."/>
            <person name="Ferguson D."/>
            <person name="Fisher S."/>
            <person name="Foley C.D."/>
            <person name="Franke A."/>
            <person name="Friedrich D."/>
            <person name="Gadbois L."/>
            <person name="Gearin G."/>
            <person name="Gearin C.R."/>
            <person name="Giannoukos G."/>
            <person name="Goode T."/>
            <person name="Graham J."/>
            <person name="Grandbois E."/>
            <person name="Grewal S."/>
            <person name="Gyaltsen K."/>
            <person name="Hafez N."/>
            <person name="Hagos B."/>
            <person name="Hall J."/>
            <person name="Henson C."/>
            <person name="Hollinger A."/>
            <person name="Honan T."/>
            <person name="Huard M.D."/>
            <person name="Hughes L."/>
            <person name="Hurhula B."/>
            <person name="Husby M.E."/>
            <person name="Kamat A."/>
            <person name="Kanga B."/>
            <person name="Kashin S."/>
            <person name="Khazanovich D."/>
            <person name="Kisner P."/>
            <person name="Lance K."/>
            <person name="Lara M."/>
            <person name="Lee W."/>
            <person name="Lennon N."/>
            <person name="Letendre F."/>
            <person name="LeVine R."/>
            <person name="Lipovsky A."/>
            <person name="Liu X."/>
            <person name="Liu J."/>
            <person name="Liu S."/>
            <person name="Lokyitsang T."/>
            <person name="Lokyitsang Y."/>
            <person name="Lubonja R."/>
            <person name="Lui A."/>
            <person name="MacDonald P."/>
            <person name="Magnisalis V."/>
            <person name="Maru K."/>
            <person name="Matthews C."/>
            <person name="McCusker W."/>
            <person name="McDonough S."/>
            <person name="Mehta T."/>
            <person name="Meldrim J."/>
            <person name="Meneus L."/>
            <person name="Mihai O."/>
            <person name="Mihalev A."/>
            <person name="Mihova T."/>
            <person name="Mittelman R."/>
            <person name="Mlenga V."/>
            <person name="Montmayeur A."/>
            <person name="Mulrain L."/>
            <person name="Navidi A."/>
            <person name="Naylor J."/>
            <person name="Negash T."/>
            <person name="Nguyen T."/>
            <person name="Nguyen N."/>
            <person name="Nicol R."/>
            <person name="Norbu C."/>
            <person name="Norbu N."/>
            <person name="Novod N."/>
            <person name="O'Neill B."/>
            <person name="Osman S."/>
            <person name="Markiewicz E."/>
            <person name="Oyono O.L."/>
            <person name="Patti C."/>
            <person name="Phunkhang P."/>
            <person name="Pierre F."/>
            <person name="Priest M."/>
            <person name="Raghuraman S."/>
            <person name="Rege F."/>
            <person name="Reyes R."/>
            <person name="Rise C."/>
            <person name="Rogov P."/>
            <person name="Ross K."/>
            <person name="Ryan E."/>
            <person name="Settipalli S."/>
            <person name="Shea T."/>
            <person name="Sherpa N."/>
            <person name="Shi L."/>
            <person name="Shih D."/>
            <person name="Sparrow T."/>
            <person name="Spaulding J."/>
            <person name="Stalker J."/>
            <person name="Stange-Thomann N."/>
            <person name="Stavropoulos S."/>
            <person name="Stone C."/>
            <person name="Strader C."/>
            <person name="Tesfaye S."/>
            <person name="Thomson T."/>
            <person name="Thoulutsang Y."/>
            <person name="Thoulutsang D."/>
            <person name="Topham K."/>
            <person name="Topping I."/>
            <person name="Tsamla T."/>
            <person name="Vassiliev H."/>
            <person name="Vo A."/>
            <person name="Wangchuk T."/>
            <person name="Wangdi T."/>
            <person name="Weiand M."/>
            <person name="Wilkinson J."/>
            <person name="Wilson A."/>
            <person name="Yadav S."/>
            <person name="Young G."/>
            <person name="Yu Q."/>
            <person name="Zembek L."/>
            <person name="Zhong D."/>
            <person name="Zimmer A."/>
            <person name="Zwirko Z."/>
            <person name="Jaffe D.B."/>
            <person name="Alvarez P."/>
            <person name="Brockman W."/>
            <person name="Butler J."/>
            <person name="Chin C."/>
            <person name="Gnerre S."/>
            <person name="Grabherr M."/>
            <person name="Kleber M."/>
            <person name="Mauceli E."/>
            <person name="MacCallum I."/>
        </authorList>
    </citation>
    <scope>NUCLEOTIDE SEQUENCE [LARGE SCALE GENOMIC DNA]</scope>
    <source>
        <strain evidence="7">Tucson 14030-0811.24</strain>
    </source>
</reference>
<dbReference type="CDD" id="cd03784">
    <property type="entry name" value="GT1_Gtf-like"/>
    <property type="match status" value="1"/>
</dbReference>
<evidence type="ECO:0000313" key="7">
    <source>
        <dbReference type="Proteomes" id="UP000007798"/>
    </source>
</evidence>
<dbReference type="OrthoDB" id="5835829at2759"/>
<dbReference type="EMBL" id="CH963857">
    <property type="protein sequence ID" value="EDW76575.1"/>
    <property type="molecule type" value="Genomic_DNA"/>
</dbReference>
<comment type="similarity">
    <text evidence="1 4">Belongs to the UDP-glycosyltransferase family.</text>
</comment>
<feature type="transmembrane region" description="Helical" evidence="5">
    <location>
        <begin position="478"/>
        <end position="504"/>
    </location>
</feature>
<dbReference type="InterPro" id="IPR002213">
    <property type="entry name" value="UDP_glucos_trans"/>
</dbReference>
<dbReference type="GO" id="GO:0016020">
    <property type="term" value="C:membrane"/>
    <property type="evidence" value="ECO:0007669"/>
    <property type="project" value="UniProtKB-SubCell"/>
</dbReference>
<dbReference type="EC" id="2.4.1.17" evidence="5"/>
<dbReference type="PANTHER" id="PTHR48043">
    <property type="entry name" value="EG:EG0003.4 PROTEIN-RELATED"/>
    <property type="match status" value="1"/>
</dbReference>
<dbReference type="InterPro" id="IPR035595">
    <property type="entry name" value="UDP_glycos_trans_CS"/>
</dbReference>
<evidence type="ECO:0000256" key="3">
    <source>
        <dbReference type="ARBA" id="ARBA00022679"/>
    </source>
</evidence>
<dbReference type="HOGENOM" id="CLU_012949_0_2_1"/>
<keyword evidence="5" id="KW-0732">Signal</keyword>
<name>B4MWT6_DROWI</name>
<comment type="catalytic activity">
    <reaction evidence="5">
        <text>glucuronate acceptor + UDP-alpha-D-glucuronate = acceptor beta-D-glucuronoside + UDP + H(+)</text>
        <dbReference type="Rhea" id="RHEA:21032"/>
        <dbReference type="ChEBI" id="CHEBI:15378"/>
        <dbReference type="ChEBI" id="CHEBI:58052"/>
        <dbReference type="ChEBI" id="CHEBI:58223"/>
        <dbReference type="ChEBI" id="CHEBI:132367"/>
        <dbReference type="ChEBI" id="CHEBI:132368"/>
        <dbReference type="EC" id="2.4.1.17"/>
    </reaction>
</comment>
<protein>
    <recommendedName>
        <fullName evidence="5">UDP-glucuronosyltransferase</fullName>
        <ecNumber evidence="5">2.4.1.17</ecNumber>
    </recommendedName>
</protein>
<gene>
    <name evidence="6" type="primary">Dwil\GK14592</name>
    <name evidence="6" type="ORF">Dwil_GK14592</name>
</gene>
<dbReference type="PhylomeDB" id="B4MWT6"/>
<keyword evidence="3 4" id="KW-0808">Transferase</keyword>
<dbReference type="InParanoid" id="B4MWT6"/>
<dbReference type="GO" id="GO:0015020">
    <property type="term" value="F:glucuronosyltransferase activity"/>
    <property type="evidence" value="ECO:0007669"/>
    <property type="project" value="UniProtKB-EC"/>
</dbReference>
<sequence length="519" mass="58022">MLLVPTIVCVLVLGLASPVEIEAGSPLKVLGLFPHPGVSHFHFFYPIMRGLAEAGHDVSVVSHFPDKNPVAHYKDFPLSGIEKLTNTVDLKMFEKRTFYNHFVEFFLLHDWGKEACNFTLRSDALQQILKRKQGYFDVIIMEQFNTDCMMGVAHQLQAPVIALSSCVMMPWHYERMGAPIIPSYIPALFMAQSQDMDFGGRLANWFSFHALNWMYKLISTPVADAMVQYKFGHDVPSVGELAKNTSLFFVNQHFSLSGPKPLPPNVIELGGIHIQKAKGLPADLQRLLDNAEHGVILISWGSMIRANSLTTAKRDGIVRAAARLKQLVIWKWENDTLPNKPDNMHIMKWLPQRDILCHPNVKVFMTHAGLMGSSEAAYCGVPVVATPMYGDQFLNAAALVQRGMGTLLNFEDISENTVMRALKKTLDKSFADAARTVSYSFKHRPQQALQSALWWVEHVANTGGAPLLKPSAVEMSRFVYYSLDCYVVVGLLLTIIIGSWISLIQRICGSSSSKKTKKD</sequence>
<dbReference type="FunFam" id="3.40.50.2000:FF:000144">
    <property type="entry name" value="UDP-glucuronosyltransferase"/>
    <property type="match status" value="1"/>
</dbReference>
<evidence type="ECO:0000256" key="1">
    <source>
        <dbReference type="ARBA" id="ARBA00009995"/>
    </source>
</evidence>
<evidence type="ECO:0000256" key="2">
    <source>
        <dbReference type="ARBA" id="ARBA00022676"/>
    </source>
</evidence>
<dbReference type="FunCoup" id="B4MWT6">
    <property type="interactions" value="205"/>
</dbReference>
<dbReference type="Pfam" id="PF00201">
    <property type="entry name" value="UDPGT"/>
    <property type="match status" value="1"/>
</dbReference>
<feature type="signal peptide" evidence="5">
    <location>
        <begin position="1"/>
        <end position="16"/>
    </location>
</feature>
<organism evidence="6 7">
    <name type="scientific">Drosophila willistoni</name>
    <name type="common">Fruit fly</name>
    <dbReference type="NCBI Taxonomy" id="7260"/>
    <lineage>
        <taxon>Eukaryota</taxon>
        <taxon>Metazoa</taxon>
        <taxon>Ecdysozoa</taxon>
        <taxon>Arthropoda</taxon>
        <taxon>Hexapoda</taxon>
        <taxon>Insecta</taxon>
        <taxon>Pterygota</taxon>
        <taxon>Neoptera</taxon>
        <taxon>Endopterygota</taxon>
        <taxon>Diptera</taxon>
        <taxon>Brachycera</taxon>
        <taxon>Muscomorpha</taxon>
        <taxon>Ephydroidea</taxon>
        <taxon>Drosophilidae</taxon>
        <taxon>Drosophila</taxon>
        <taxon>Sophophora</taxon>
    </lineage>
</organism>
<dbReference type="FunFam" id="3.40.50.2000:FF:000050">
    <property type="entry name" value="UDP-glucuronosyltransferase"/>
    <property type="match status" value="1"/>
</dbReference>
<dbReference type="SUPFAM" id="SSF53756">
    <property type="entry name" value="UDP-Glycosyltransferase/glycogen phosphorylase"/>
    <property type="match status" value="1"/>
</dbReference>
<dbReference type="KEGG" id="dwi:6642677"/>
<dbReference type="OMA" id="WLPQFDV"/>
<dbReference type="eggNOG" id="KOG1192">
    <property type="taxonomic scope" value="Eukaryota"/>
</dbReference>
<proteinExistence type="inferred from homology"/>
<evidence type="ECO:0000256" key="5">
    <source>
        <dbReference type="RuleBase" id="RU362059"/>
    </source>
</evidence>
<keyword evidence="5" id="KW-0472">Membrane</keyword>